<reference evidence="2" key="1">
    <citation type="journal article" date="2019" name="Int. J. Syst. Evol. Microbiol.">
        <title>The Global Catalogue of Microorganisms (GCM) 10K type strain sequencing project: providing services to taxonomists for standard genome sequencing and annotation.</title>
        <authorList>
            <consortium name="The Broad Institute Genomics Platform"/>
            <consortium name="The Broad Institute Genome Sequencing Center for Infectious Disease"/>
            <person name="Wu L."/>
            <person name="Ma J."/>
        </authorList>
    </citation>
    <scope>NUCLEOTIDE SEQUENCE [LARGE SCALE GENOMIC DNA]</scope>
    <source>
        <strain evidence="2">JCM 14283</strain>
    </source>
</reference>
<name>A0ABP5F6H5_9MICO</name>
<organism evidence="1 2">
    <name type="scientific">Terrabacter terrae</name>
    <dbReference type="NCBI Taxonomy" id="318434"/>
    <lineage>
        <taxon>Bacteria</taxon>
        <taxon>Bacillati</taxon>
        <taxon>Actinomycetota</taxon>
        <taxon>Actinomycetes</taxon>
        <taxon>Micrococcales</taxon>
        <taxon>Intrasporangiaceae</taxon>
        <taxon>Terrabacter</taxon>
    </lineage>
</organism>
<comment type="caution">
    <text evidence="1">The sequence shown here is derived from an EMBL/GenBank/DDBJ whole genome shotgun (WGS) entry which is preliminary data.</text>
</comment>
<protein>
    <submittedName>
        <fullName evidence="1">Uncharacterized protein</fullName>
    </submittedName>
</protein>
<evidence type="ECO:0000313" key="1">
    <source>
        <dbReference type="EMBL" id="GAA2018502.1"/>
    </source>
</evidence>
<proteinExistence type="predicted"/>
<sequence>MAKSGRTAASGVGSDSAWRCPSWCVTEHGVHQGEEDWVHVGKPLPVVDGLHAQLCMSVDPESGRQDGPVVLIGATELTLAAAAALGTALVKLTL</sequence>
<keyword evidence="2" id="KW-1185">Reference proteome</keyword>
<gene>
    <name evidence="1" type="ORF">GCM10009740_02910</name>
</gene>
<dbReference type="EMBL" id="BAAANB010000001">
    <property type="protein sequence ID" value="GAA2018502.1"/>
    <property type="molecule type" value="Genomic_DNA"/>
</dbReference>
<evidence type="ECO:0000313" key="2">
    <source>
        <dbReference type="Proteomes" id="UP001501285"/>
    </source>
</evidence>
<dbReference type="Proteomes" id="UP001501285">
    <property type="component" value="Unassembled WGS sequence"/>
</dbReference>
<accession>A0ABP5F6H5</accession>